<comment type="subcellular location">
    <subcellularLocation>
        <location evidence="1">Cell membrane</location>
    </subcellularLocation>
</comment>
<dbReference type="InterPro" id="IPR058625">
    <property type="entry name" value="MdtA-like_BSH"/>
</dbReference>
<keyword evidence="6 8" id="KW-0472">Membrane</keyword>
<feature type="domain" description="Multidrug resistance protein MdtA-like beta-barrel" evidence="11">
    <location>
        <begin position="251"/>
        <end position="334"/>
    </location>
</feature>
<dbReference type="GO" id="GO:0030313">
    <property type="term" value="C:cell envelope"/>
    <property type="evidence" value="ECO:0007669"/>
    <property type="project" value="UniProtKB-SubCell"/>
</dbReference>
<dbReference type="Gene3D" id="2.40.420.20">
    <property type="match status" value="1"/>
</dbReference>
<dbReference type="GO" id="GO:0015562">
    <property type="term" value="F:efflux transmembrane transporter activity"/>
    <property type="evidence" value="ECO:0007669"/>
    <property type="project" value="TreeGrafter"/>
</dbReference>
<dbReference type="Pfam" id="PF25917">
    <property type="entry name" value="BSH_RND"/>
    <property type="match status" value="1"/>
</dbReference>
<keyword evidence="8" id="KW-0812">Transmembrane</keyword>
<keyword evidence="8" id="KW-1133">Transmembrane helix</keyword>
<dbReference type="Pfam" id="PF25967">
    <property type="entry name" value="RND-MFP_C"/>
    <property type="match status" value="1"/>
</dbReference>
<keyword evidence="3" id="KW-0813">Transport</keyword>
<dbReference type="Pfam" id="PF25944">
    <property type="entry name" value="Beta-barrel_RND"/>
    <property type="match status" value="1"/>
</dbReference>
<comment type="caution">
    <text evidence="13">The sequence shown here is derived from an EMBL/GenBank/DDBJ whole genome shotgun (WGS) entry which is preliminary data.</text>
</comment>
<evidence type="ECO:0000313" key="13">
    <source>
        <dbReference type="EMBL" id="MQM30175.1"/>
    </source>
</evidence>
<dbReference type="PANTHER" id="PTHR30469:SF12">
    <property type="entry name" value="MULTIDRUG RESISTANCE PROTEIN MDTA"/>
    <property type="match status" value="1"/>
</dbReference>
<evidence type="ECO:0000256" key="5">
    <source>
        <dbReference type="ARBA" id="ARBA00022519"/>
    </source>
</evidence>
<feature type="domain" description="Multidrug resistance protein MdtA-like alpha-helical hairpin" evidence="9">
    <location>
        <begin position="146"/>
        <end position="214"/>
    </location>
</feature>
<feature type="domain" description="Multidrug resistance protein MdtA-like barrel-sandwich hybrid" evidence="10">
    <location>
        <begin position="104"/>
        <end position="247"/>
    </location>
</feature>
<dbReference type="InterPro" id="IPR006143">
    <property type="entry name" value="RND_pump_MFP"/>
</dbReference>
<evidence type="ECO:0000259" key="9">
    <source>
        <dbReference type="Pfam" id="PF25876"/>
    </source>
</evidence>
<reference evidence="13 14" key="1">
    <citation type="submission" date="2017-09" db="EMBL/GenBank/DDBJ databases">
        <title>Metagenomic Analysis Reveals Denitrifying Candidatus Accumulibacter and Flanking Population as a Source of N2O.</title>
        <authorList>
            <person name="Gao H."/>
            <person name="Mao Y."/>
            <person name="Zhao X."/>
            <person name="Liu W.-T."/>
            <person name="Zhang T."/>
            <person name="Wells G."/>
        </authorList>
    </citation>
    <scope>NUCLEOTIDE SEQUENCE [LARGE SCALE GENOMIC DNA]</scope>
    <source>
        <strain evidence="13">CANDO_2_IC</strain>
    </source>
</reference>
<dbReference type="InterPro" id="IPR058627">
    <property type="entry name" value="MdtA-like_C"/>
</dbReference>
<evidence type="ECO:0000313" key="14">
    <source>
        <dbReference type="Proteomes" id="UP000342300"/>
    </source>
</evidence>
<name>A0A6A7RRV8_9PROT</name>
<evidence type="ECO:0000256" key="1">
    <source>
        <dbReference type="ARBA" id="ARBA00004236"/>
    </source>
</evidence>
<evidence type="ECO:0000259" key="10">
    <source>
        <dbReference type="Pfam" id="PF25917"/>
    </source>
</evidence>
<dbReference type="GO" id="GO:1990281">
    <property type="term" value="C:efflux pump complex"/>
    <property type="evidence" value="ECO:0007669"/>
    <property type="project" value="TreeGrafter"/>
</dbReference>
<sequence>MSPPVSRAGVSNIGDNRDSTLAAEKGWRRLLSMKRKLVWILLLLLAGALAYWVYGKPVDAPAQTAGAKHAAGGRGRPLPVQAASATTGDIDVVIDALGTVTARNTATVKARVDGQLLRVGFQEGQAVKAGALLAEIDPRPFQVVFDQAKGQLRRDRALLANARLDLTRYRGLLAQDSIAGQQVDDQKALVEQYEGLVQADLAQVESARLQLDFTRITAPISGRLGLRQVDVGNMIHGSDANGLVVITETQPINVVFAIPADNIAAVLAGLRKGAALAVDVYDRVGKVKLASGKLLTVDNQVDVTTGTVKLKAEFANRDEQLFPNQFVNARLRLETRHSAILVPVAAIQRGTQGPFVYLVGHDQTVSIRPVTLGPFSGDVVAVDQGLATGDLVVIDGADKLRDGALIAVTTPTARDSTGKAAPVSNGNDAAAAEERTKRWLELDARIDRGEFGEEIRKLSEEERKQRMGELRRQREGGGSG</sequence>
<proteinExistence type="inferred from homology"/>
<protein>
    <submittedName>
        <fullName evidence="13">Multidrug transporter subunit MdtA</fullName>
    </submittedName>
</protein>
<keyword evidence="5" id="KW-0997">Cell inner membrane</keyword>
<organism evidence="13 14">
    <name type="scientific">Candidatus Accumulibacter phosphatis</name>
    <dbReference type="NCBI Taxonomy" id="327160"/>
    <lineage>
        <taxon>Bacteria</taxon>
        <taxon>Pseudomonadati</taxon>
        <taxon>Pseudomonadota</taxon>
        <taxon>Betaproteobacteria</taxon>
        <taxon>Candidatus Accumulibacter</taxon>
    </lineage>
</organism>
<dbReference type="AlphaFoldDB" id="A0A6A7RRV8"/>
<dbReference type="PANTHER" id="PTHR30469">
    <property type="entry name" value="MULTIDRUG RESISTANCE PROTEIN MDTA"/>
    <property type="match status" value="1"/>
</dbReference>
<dbReference type="NCBIfam" id="TIGR01730">
    <property type="entry name" value="RND_mfp"/>
    <property type="match status" value="1"/>
</dbReference>
<dbReference type="Pfam" id="PF25876">
    <property type="entry name" value="HH_MFP_RND"/>
    <property type="match status" value="1"/>
</dbReference>
<evidence type="ECO:0000256" key="2">
    <source>
        <dbReference type="ARBA" id="ARBA00009477"/>
    </source>
</evidence>
<accession>A0A6A7RRV8</accession>
<dbReference type="InterPro" id="IPR058624">
    <property type="entry name" value="MdtA-like_HH"/>
</dbReference>
<dbReference type="Gene3D" id="1.10.287.470">
    <property type="entry name" value="Helix hairpin bin"/>
    <property type="match status" value="1"/>
</dbReference>
<gene>
    <name evidence="13" type="ORF">CRU78_06390</name>
</gene>
<dbReference type="Proteomes" id="UP000342300">
    <property type="component" value="Unassembled WGS sequence"/>
</dbReference>
<comment type="similarity">
    <text evidence="2">Belongs to the membrane fusion protein (MFP) (TC 8.A.1) family.</text>
</comment>
<evidence type="ECO:0000256" key="8">
    <source>
        <dbReference type="SAM" id="Phobius"/>
    </source>
</evidence>
<dbReference type="NCBIfam" id="NF008589">
    <property type="entry name" value="PRK11556.1"/>
    <property type="match status" value="1"/>
</dbReference>
<dbReference type="Gene3D" id="2.40.50.100">
    <property type="match status" value="1"/>
</dbReference>
<dbReference type="InterPro" id="IPR058626">
    <property type="entry name" value="MdtA-like_b-barrel"/>
</dbReference>
<dbReference type="FunFam" id="2.40.420.20:FF:000001">
    <property type="entry name" value="Efflux RND transporter periplasmic adaptor subunit"/>
    <property type="match status" value="1"/>
</dbReference>
<dbReference type="SUPFAM" id="SSF111369">
    <property type="entry name" value="HlyD-like secretion proteins"/>
    <property type="match status" value="1"/>
</dbReference>
<evidence type="ECO:0000259" key="11">
    <source>
        <dbReference type="Pfam" id="PF25944"/>
    </source>
</evidence>
<dbReference type="Gene3D" id="2.40.30.170">
    <property type="match status" value="1"/>
</dbReference>
<feature type="domain" description="Multidrug resistance protein MdtA-like C-terminal permuted SH3" evidence="12">
    <location>
        <begin position="339"/>
        <end position="399"/>
    </location>
</feature>
<dbReference type="EMBL" id="PDHS01000135">
    <property type="protein sequence ID" value="MQM30175.1"/>
    <property type="molecule type" value="Genomic_DNA"/>
</dbReference>
<feature type="region of interest" description="Disordered" evidence="7">
    <location>
        <begin position="451"/>
        <end position="480"/>
    </location>
</feature>
<keyword evidence="4" id="KW-1003">Cell membrane</keyword>
<feature type="transmembrane region" description="Helical" evidence="8">
    <location>
        <begin position="37"/>
        <end position="54"/>
    </location>
</feature>
<evidence type="ECO:0000259" key="12">
    <source>
        <dbReference type="Pfam" id="PF25967"/>
    </source>
</evidence>
<evidence type="ECO:0000256" key="6">
    <source>
        <dbReference type="ARBA" id="ARBA00023136"/>
    </source>
</evidence>
<evidence type="ECO:0000256" key="4">
    <source>
        <dbReference type="ARBA" id="ARBA00022475"/>
    </source>
</evidence>
<evidence type="ECO:0000256" key="7">
    <source>
        <dbReference type="SAM" id="MobiDB-lite"/>
    </source>
</evidence>
<evidence type="ECO:0000256" key="3">
    <source>
        <dbReference type="ARBA" id="ARBA00022448"/>
    </source>
</evidence>